<name>A7HS39_PARL1</name>
<comment type="subcellular location">
    <subcellularLocation>
        <location evidence="1">Cell envelope</location>
    </subcellularLocation>
</comment>
<evidence type="ECO:0000256" key="3">
    <source>
        <dbReference type="ARBA" id="ARBA00022448"/>
    </source>
</evidence>
<dbReference type="Pfam" id="PF25954">
    <property type="entry name" value="Beta-barrel_RND_2"/>
    <property type="match status" value="1"/>
</dbReference>
<dbReference type="AlphaFoldDB" id="A7HS39"/>
<dbReference type="GO" id="GO:0030313">
    <property type="term" value="C:cell envelope"/>
    <property type="evidence" value="ECO:0007669"/>
    <property type="project" value="UniProtKB-SubCell"/>
</dbReference>
<dbReference type="eggNOG" id="COG0845">
    <property type="taxonomic scope" value="Bacteria"/>
</dbReference>
<dbReference type="Gene3D" id="2.40.30.170">
    <property type="match status" value="1"/>
</dbReference>
<feature type="coiled-coil region" evidence="5">
    <location>
        <begin position="132"/>
        <end position="159"/>
    </location>
</feature>
<dbReference type="HOGENOM" id="CLU_018816_14_1_5"/>
<dbReference type="Gene3D" id="6.10.140.1990">
    <property type="match status" value="1"/>
</dbReference>
<dbReference type="InterPro" id="IPR030190">
    <property type="entry name" value="MacA_alpha-hairpin_sf"/>
</dbReference>
<dbReference type="InterPro" id="IPR058625">
    <property type="entry name" value="MdtA-like_BSH"/>
</dbReference>
<dbReference type="PANTHER" id="PTHR30469:SF33">
    <property type="entry name" value="SLR1207 PROTEIN"/>
    <property type="match status" value="1"/>
</dbReference>
<keyword evidence="7" id="KW-1133">Transmembrane helix</keyword>
<feature type="domain" description="Multidrug resistance protein MdtA-like C-terminal permuted SH3" evidence="11">
    <location>
        <begin position="336"/>
        <end position="393"/>
    </location>
</feature>
<proteinExistence type="inferred from homology"/>
<protein>
    <submittedName>
        <fullName evidence="12">Efflux transporter, RND family, MFP subunit</fullName>
    </submittedName>
</protein>
<dbReference type="STRING" id="402881.Plav_1101"/>
<dbReference type="NCBIfam" id="TIGR01730">
    <property type="entry name" value="RND_mfp"/>
    <property type="match status" value="1"/>
</dbReference>
<dbReference type="InterPro" id="IPR058627">
    <property type="entry name" value="MdtA-like_C"/>
</dbReference>
<feature type="transmembrane region" description="Helical" evidence="7">
    <location>
        <begin position="41"/>
        <end position="60"/>
    </location>
</feature>
<gene>
    <name evidence="12" type="ordered locus">Plav_1101</name>
</gene>
<keyword evidence="7" id="KW-0472">Membrane</keyword>
<evidence type="ECO:0000259" key="10">
    <source>
        <dbReference type="Pfam" id="PF25954"/>
    </source>
</evidence>
<dbReference type="KEGG" id="pla:Plav_1101"/>
<evidence type="ECO:0000313" key="13">
    <source>
        <dbReference type="Proteomes" id="UP000006377"/>
    </source>
</evidence>
<evidence type="ECO:0000256" key="1">
    <source>
        <dbReference type="ARBA" id="ARBA00004196"/>
    </source>
</evidence>
<comment type="similarity">
    <text evidence="2">Belongs to the membrane fusion protein (MFP) (TC 8.A.1) family.</text>
</comment>
<keyword evidence="13" id="KW-1185">Reference proteome</keyword>
<feature type="domain" description="Multidrug resistance protein MdtA-like alpha-helical hairpin" evidence="8">
    <location>
        <begin position="139"/>
        <end position="215"/>
    </location>
</feature>
<dbReference type="EMBL" id="CP000774">
    <property type="protein sequence ID" value="ABS62722.1"/>
    <property type="molecule type" value="Genomic_DNA"/>
</dbReference>
<dbReference type="GO" id="GO:0019898">
    <property type="term" value="C:extrinsic component of membrane"/>
    <property type="evidence" value="ECO:0007669"/>
    <property type="project" value="InterPro"/>
</dbReference>
<organism evidence="12 13">
    <name type="scientific">Parvibaculum lavamentivorans (strain DS-1 / DSM 13023 / NCIMB 13966)</name>
    <dbReference type="NCBI Taxonomy" id="402881"/>
    <lineage>
        <taxon>Bacteria</taxon>
        <taxon>Pseudomonadati</taxon>
        <taxon>Pseudomonadota</taxon>
        <taxon>Alphaproteobacteria</taxon>
        <taxon>Hyphomicrobiales</taxon>
        <taxon>Parvibaculaceae</taxon>
        <taxon>Parvibaculum</taxon>
    </lineage>
</organism>
<feature type="domain" description="Multidrug resistance protein MdtA-like barrel-sandwich hybrid" evidence="9">
    <location>
        <begin position="92"/>
        <end position="246"/>
    </location>
</feature>
<sequence length="414" mass="44126">MNRRNPMGYENETMTGGTAGAKPLPRRALDSWRGLSAPLRWGSLGIAVFIIVWFGYGLLFGGENITYRTQTVTRGDIELTVTALGSLQPKEYVDVGAQVSGQLDIVHVEVGDQVKKGDLLAEIDARVYAAEVAGARARLSDLQSQLAGAEAELVLARRQFGRNSDLAKIDAVSRDDLDTSETLVQTIAARIGSLKAQIEQQKSSVDAGETSLGYTKIFAPIDGTVTSQTALQGQTLNANQTAPVVMQIANLDTMTVEAQVAEADVGKLKAGMPVYFTTLGTPDRRWASTVRQILPTPEIVNEVVLYTVLVDIENEGGVLMKDMTAQVFFVLDEARDVLTVPVAAVTESRGGKKIVTVKTDSGPRPREVETGLANRINTEIKSGLEEGDTVVTGTVAAGAAASGGSGGRRRVGFF</sequence>
<dbReference type="Proteomes" id="UP000006377">
    <property type="component" value="Chromosome"/>
</dbReference>
<evidence type="ECO:0000313" key="12">
    <source>
        <dbReference type="EMBL" id="ABS62722.1"/>
    </source>
</evidence>
<keyword evidence="4 5" id="KW-0175">Coiled coil</keyword>
<dbReference type="Pfam" id="PF25917">
    <property type="entry name" value="BSH_RND"/>
    <property type="match status" value="1"/>
</dbReference>
<dbReference type="InterPro" id="IPR058792">
    <property type="entry name" value="Beta-barrel_RND_2"/>
</dbReference>
<reference evidence="12 13" key="1">
    <citation type="journal article" date="2011" name="Stand. Genomic Sci.">
        <title>Complete genome sequence of Parvibaculum lavamentivorans type strain (DS-1(T)).</title>
        <authorList>
            <person name="Schleheck D."/>
            <person name="Weiss M."/>
            <person name="Pitluck S."/>
            <person name="Bruce D."/>
            <person name="Land M.L."/>
            <person name="Han S."/>
            <person name="Saunders E."/>
            <person name="Tapia R."/>
            <person name="Detter C."/>
            <person name="Brettin T."/>
            <person name="Han J."/>
            <person name="Woyke T."/>
            <person name="Goodwin L."/>
            <person name="Pennacchio L."/>
            <person name="Nolan M."/>
            <person name="Cook A.M."/>
            <person name="Kjelleberg S."/>
            <person name="Thomas T."/>
        </authorList>
    </citation>
    <scope>NUCLEOTIDE SEQUENCE [LARGE SCALE GENOMIC DNA]</scope>
    <source>
        <strain evidence="13">DS-1 / DSM 13023 / NCIMB 13966</strain>
    </source>
</reference>
<evidence type="ECO:0000256" key="2">
    <source>
        <dbReference type="ARBA" id="ARBA00009477"/>
    </source>
</evidence>
<evidence type="ECO:0000256" key="4">
    <source>
        <dbReference type="ARBA" id="ARBA00023054"/>
    </source>
</evidence>
<evidence type="ECO:0000256" key="7">
    <source>
        <dbReference type="SAM" id="Phobius"/>
    </source>
</evidence>
<dbReference type="Pfam" id="PF25967">
    <property type="entry name" value="RND-MFP_C"/>
    <property type="match status" value="1"/>
</dbReference>
<dbReference type="GO" id="GO:1990195">
    <property type="term" value="C:macrolide transmembrane transporter complex"/>
    <property type="evidence" value="ECO:0007669"/>
    <property type="project" value="InterPro"/>
</dbReference>
<dbReference type="Gene3D" id="2.40.50.100">
    <property type="match status" value="1"/>
</dbReference>
<dbReference type="PANTHER" id="PTHR30469">
    <property type="entry name" value="MULTIDRUG RESISTANCE PROTEIN MDTA"/>
    <property type="match status" value="1"/>
</dbReference>
<evidence type="ECO:0000259" key="11">
    <source>
        <dbReference type="Pfam" id="PF25967"/>
    </source>
</evidence>
<dbReference type="GO" id="GO:0015562">
    <property type="term" value="F:efflux transmembrane transporter activity"/>
    <property type="evidence" value="ECO:0007669"/>
    <property type="project" value="TreeGrafter"/>
</dbReference>
<dbReference type="Pfam" id="PF25876">
    <property type="entry name" value="HH_MFP_RND"/>
    <property type="match status" value="1"/>
</dbReference>
<evidence type="ECO:0000256" key="6">
    <source>
        <dbReference type="SAM" id="MobiDB-lite"/>
    </source>
</evidence>
<feature type="domain" description="CusB-like beta-barrel" evidence="10">
    <location>
        <begin position="256"/>
        <end position="328"/>
    </location>
</feature>
<accession>A7HS39</accession>
<keyword evidence="3" id="KW-0813">Transport</keyword>
<dbReference type="SUPFAM" id="SSF111369">
    <property type="entry name" value="HlyD-like secretion proteins"/>
    <property type="match status" value="1"/>
</dbReference>
<keyword evidence="7" id="KW-0812">Transmembrane</keyword>
<feature type="region of interest" description="Disordered" evidence="6">
    <location>
        <begin position="1"/>
        <end position="21"/>
    </location>
</feature>
<dbReference type="GO" id="GO:1990961">
    <property type="term" value="P:xenobiotic detoxification by transmembrane export across the plasma membrane"/>
    <property type="evidence" value="ECO:0007669"/>
    <property type="project" value="InterPro"/>
</dbReference>
<dbReference type="InterPro" id="IPR058624">
    <property type="entry name" value="MdtA-like_HH"/>
</dbReference>
<evidence type="ECO:0000259" key="8">
    <source>
        <dbReference type="Pfam" id="PF25876"/>
    </source>
</evidence>
<dbReference type="Gene3D" id="6.20.50.140">
    <property type="match status" value="1"/>
</dbReference>
<dbReference type="RefSeq" id="WP_012109978.1">
    <property type="nucleotide sequence ID" value="NC_009719.1"/>
</dbReference>
<dbReference type="InterPro" id="IPR006143">
    <property type="entry name" value="RND_pump_MFP"/>
</dbReference>
<dbReference type="GO" id="GO:1990281">
    <property type="term" value="C:efflux pump complex"/>
    <property type="evidence" value="ECO:0007669"/>
    <property type="project" value="TreeGrafter"/>
</dbReference>
<dbReference type="OrthoDB" id="9791520at2"/>
<evidence type="ECO:0000256" key="5">
    <source>
        <dbReference type="SAM" id="Coils"/>
    </source>
</evidence>
<evidence type="ECO:0000259" key="9">
    <source>
        <dbReference type="Pfam" id="PF25917"/>
    </source>
</evidence>